<feature type="domain" description="C2H2-type" evidence="7">
    <location>
        <begin position="80"/>
        <end position="108"/>
    </location>
</feature>
<sequence>MHQNAQKPAEDEEVCKNLKCSMCDKTFPRLSHLQRHQMTHLNVRNFACEFCDEKFVQKAHLTRHVTRKHADESSVPVTWMLCDRCGKLFKTAYELKRHRETVHIRARCRKCGEAVEGNSGMYKHMMKCRNESNVCSNCSASFARLADLTAHETSCLKKVAFTCTPCDEYFKQRVQLDRHILSHHFEPVTCSNCEQICETPVENQRHALDCRKIVICGYCNRVEPEPGHVAENHWRRLKRAMKVKRARRETEKLKRRKLGKEERAENKGYSLALAEDVDAEEDDDDVEEIKEEGGEEEDEKIEETPPFDYDINSGEPSSSSSQFDFTSTAFADDTNPQDFLTFSICPNATDLKFDLKGRLPAELVELFPSLDETSIVLLHSTTVPVRFSVQVQVDISKNHENEREMREWLKEPIYVQ</sequence>
<evidence type="ECO:0000256" key="1">
    <source>
        <dbReference type="ARBA" id="ARBA00022723"/>
    </source>
</evidence>
<dbReference type="Proteomes" id="UP000005237">
    <property type="component" value="Unassembled WGS sequence"/>
</dbReference>
<dbReference type="InterPro" id="IPR013087">
    <property type="entry name" value="Znf_C2H2_type"/>
</dbReference>
<evidence type="ECO:0000256" key="6">
    <source>
        <dbReference type="SAM" id="MobiDB-lite"/>
    </source>
</evidence>
<evidence type="ECO:0000313" key="9">
    <source>
        <dbReference type="Proteomes" id="UP000005237"/>
    </source>
</evidence>
<dbReference type="Pfam" id="PF00096">
    <property type="entry name" value="zf-C2H2"/>
    <property type="match status" value="3"/>
</dbReference>
<accession>A0A8R1I0F3</accession>
<proteinExistence type="predicted"/>
<dbReference type="EnsemblMetazoa" id="CJA17230.1">
    <property type="protein sequence ID" value="CJA17230.1"/>
    <property type="gene ID" value="WBGene00136434"/>
</dbReference>
<evidence type="ECO:0000259" key="7">
    <source>
        <dbReference type="PROSITE" id="PS50157"/>
    </source>
</evidence>
<evidence type="ECO:0000313" key="8">
    <source>
        <dbReference type="EnsemblMetazoa" id="CJA17230.1"/>
    </source>
</evidence>
<protein>
    <recommendedName>
        <fullName evidence="7">C2H2-type domain-containing protein</fullName>
    </recommendedName>
</protein>
<dbReference type="PROSITE" id="PS00028">
    <property type="entry name" value="ZINC_FINGER_C2H2_1"/>
    <property type="match status" value="4"/>
</dbReference>
<keyword evidence="4" id="KW-0862">Zinc</keyword>
<keyword evidence="1" id="KW-0479">Metal-binding</keyword>
<keyword evidence="9" id="KW-1185">Reference proteome</keyword>
<reference evidence="9" key="1">
    <citation type="submission" date="2010-08" db="EMBL/GenBank/DDBJ databases">
        <authorList>
            <consortium name="Caenorhabditis japonica Sequencing Consortium"/>
            <person name="Wilson R.K."/>
        </authorList>
    </citation>
    <scope>NUCLEOTIDE SEQUENCE [LARGE SCALE GENOMIC DNA]</scope>
    <source>
        <strain evidence="9">DF5081</strain>
    </source>
</reference>
<name>A0A8R1I0F3_CAEJA</name>
<dbReference type="Gene3D" id="3.30.160.60">
    <property type="entry name" value="Classic Zinc Finger"/>
    <property type="match status" value="5"/>
</dbReference>
<feature type="domain" description="C2H2-type" evidence="7">
    <location>
        <begin position="161"/>
        <end position="188"/>
    </location>
</feature>
<dbReference type="AlphaFoldDB" id="A0A8R1I0F3"/>
<dbReference type="PANTHER" id="PTHR24379">
    <property type="entry name" value="KRAB AND ZINC FINGER DOMAIN-CONTAINING"/>
    <property type="match status" value="1"/>
</dbReference>
<evidence type="ECO:0000256" key="2">
    <source>
        <dbReference type="ARBA" id="ARBA00022737"/>
    </source>
</evidence>
<evidence type="ECO:0000256" key="3">
    <source>
        <dbReference type="ARBA" id="ARBA00022771"/>
    </source>
</evidence>
<organism evidence="8 9">
    <name type="scientific">Caenorhabditis japonica</name>
    <dbReference type="NCBI Taxonomy" id="281687"/>
    <lineage>
        <taxon>Eukaryota</taxon>
        <taxon>Metazoa</taxon>
        <taxon>Ecdysozoa</taxon>
        <taxon>Nematoda</taxon>
        <taxon>Chromadorea</taxon>
        <taxon>Rhabditida</taxon>
        <taxon>Rhabditina</taxon>
        <taxon>Rhabditomorpha</taxon>
        <taxon>Rhabditoidea</taxon>
        <taxon>Rhabditidae</taxon>
        <taxon>Peloderinae</taxon>
        <taxon>Caenorhabditis</taxon>
    </lineage>
</organism>
<keyword evidence="2" id="KW-0677">Repeat</keyword>
<feature type="compositionally biased region" description="Acidic residues" evidence="6">
    <location>
        <begin position="275"/>
        <end position="301"/>
    </location>
</feature>
<dbReference type="SMART" id="SM00355">
    <property type="entry name" value="ZnF_C2H2"/>
    <property type="match status" value="5"/>
</dbReference>
<evidence type="ECO:0000256" key="4">
    <source>
        <dbReference type="ARBA" id="ARBA00022833"/>
    </source>
</evidence>
<dbReference type="InterPro" id="IPR036236">
    <property type="entry name" value="Znf_C2H2_sf"/>
</dbReference>
<keyword evidence="3 5" id="KW-0863">Zinc-finger</keyword>
<dbReference type="PROSITE" id="PS50157">
    <property type="entry name" value="ZINC_FINGER_C2H2_2"/>
    <property type="match status" value="4"/>
</dbReference>
<feature type="region of interest" description="Disordered" evidence="6">
    <location>
        <begin position="269"/>
        <end position="322"/>
    </location>
</feature>
<feature type="domain" description="C2H2-type" evidence="7">
    <location>
        <begin position="46"/>
        <end position="74"/>
    </location>
</feature>
<evidence type="ECO:0000256" key="5">
    <source>
        <dbReference type="PROSITE-ProRule" id="PRU00042"/>
    </source>
</evidence>
<reference evidence="8" key="2">
    <citation type="submission" date="2022-06" db="UniProtKB">
        <authorList>
            <consortium name="EnsemblMetazoa"/>
        </authorList>
    </citation>
    <scope>IDENTIFICATION</scope>
    <source>
        <strain evidence="8">DF5081</strain>
    </source>
</reference>
<dbReference type="PANTHER" id="PTHR24379:SF121">
    <property type="entry name" value="C2H2-TYPE DOMAIN-CONTAINING PROTEIN"/>
    <property type="match status" value="1"/>
</dbReference>
<feature type="domain" description="C2H2-type" evidence="7">
    <location>
        <begin position="18"/>
        <end position="45"/>
    </location>
</feature>
<dbReference type="GO" id="GO:0008270">
    <property type="term" value="F:zinc ion binding"/>
    <property type="evidence" value="ECO:0007669"/>
    <property type="project" value="UniProtKB-KW"/>
</dbReference>
<dbReference type="SUPFAM" id="SSF57667">
    <property type="entry name" value="beta-beta-alpha zinc fingers"/>
    <property type="match status" value="3"/>
</dbReference>